<dbReference type="Pfam" id="PF07331">
    <property type="entry name" value="TctB"/>
    <property type="match status" value="1"/>
</dbReference>
<keyword evidence="1" id="KW-0812">Transmembrane</keyword>
<dbReference type="AlphaFoldDB" id="A0A5B8KXQ5"/>
<evidence type="ECO:0000256" key="1">
    <source>
        <dbReference type="SAM" id="Phobius"/>
    </source>
</evidence>
<accession>A0A5B8KXQ5</accession>
<evidence type="ECO:0000313" key="4">
    <source>
        <dbReference type="Proteomes" id="UP000321389"/>
    </source>
</evidence>
<keyword evidence="1" id="KW-0472">Membrane</keyword>
<dbReference type="Proteomes" id="UP000321389">
    <property type="component" value="Chromosome"/>
</dbReference>
<feature type="transmembrane region" description="Helical" evidence="1">
    <location>
        <begin position="68"/>
        <end position="90"/>
    </location>
</feature>
<keyword evidence="4" id="KW-1185">Reference proteome</keyword>
<dbReference type="KEGG" id="niy:FQ775_08395"/>
<gene>
    <name evidence="3" type="ORF">FQ775_08395</name>
</gene>
<reference evidence="3" key="1">
    <citation type="submission" date="2020-04" db="EMBL/GenBank/DDBJ databases">
        <title>Nitratireductor sp. nov. isolated from mangrove soil.</title>
        <authorList>
            <person name="Ye Y."/>
        </authorList>
    </citation>
    <scope>NUCLEOTIDE SEQUENCE</scope>
    <source>
        <strain evidence="3">SY7</strain>
    </source>
</reference>
<dbReference type="InterPro" id="IPR009936">
    <property type="entry name" value="DUF1468"/>
</dbReference>
<feature type="domain" description="DUF1468" evidence="2">
    <location>
        <begin position="37"/>
        <end position="176"/>
    </location>
</feature>
<evidence type="ECO:0000313" key="3">
    <source>
        <dbReference type="EMBL" id="QDZ00395.2"/>
    </source>
</evidence>
<name>A0A5B8KXQ5_9HYPH</name>
<protein>
    <submittedName>
        <fullName evidence="3">Tripartite tricarboxylate transporter TctB family protein</fullName>
    </submittedName>
</protein>
<keyword evidence="1" id="KW-1133">Transmembrane helix</keyword>
<dbReference type="EMBL" id="CP042301">
    <property type="protein sequence ID" value="QDZ00395.2"/>
    <property type="molecule type" value="Genomic_DNA"/>
</dbReference>
<feature type="transmembrane region" description="Helical" evidence="1">
    <location>
        <begin position="34"/>
        <end position="53"/>
    </location>
</feature>
<proteinExistence type="predicted"/>
<feature type="transmembrane region" description="Helical" evidence="1">
    <location>
        <begin position="151"/>
        <end position="171"/>
    </location>
</feature>
<sequence>MSSIPDKAVQAMTDDRDENGVADTDAPPHHGAQLVFAVASFGFALFLAANIPWQTEWAKRLDVVRQPAFWPTVAITAMAGFGALELWFCLRRNRERSADGTLGEVRRWLGAAEYVGWFMVYVWLVPQTGYFPTTLVFTGALTLRLGYRSPATLAAALLTGATTVVVFKSFLGVRIPGGAIYEFLPPALRNFMILYL</sequence>
<feature type="transmembrane region" description="Helical" evidence="1">
    <location>
        <begin position="111"/>
        <end position="131"/>
    </location>
</feature>
<evidence type="ECO:0000259" key="2">
    <source>
        <dbReference type="Pfam" id="PF07331"/>
    </source>
</evidence>
<organism evidence="3 4">
    <name type="scientific">Nitratireductor mangrovi</name>
    <dbReference type="NCBI Taxonomy" id="2599600"/>
    <lineage>
        <taxon>Bacteria</taxon>
        <taxon>Pseudomonadati</taxon>
        <taxon>Pseudomonadota</taxon>
        <taxon>Alphaproteobacteria</taxon>
        <taxon>Hyphomicrobiales</taxon>
        <taxon>Phyllobacteriaceae</taxon>
        <taxon>Nitratireductor</taxon>
    </lineage>
</organism>